<gene>
    <name evidence="1" type="ORF">WMSIL1_LOCUS10082</name>
</gene>
<reference evidence="1 2" key="1">
    <citation type="submission" date="2019-07" db="EMBL/GenBank/DDBJ databases">
        <authorList>
            <person name="Jastrzebski P J."/>
            <person name="Paukszto L."/>
            <person name="Jastrzebski P J."/>
        </authorList>
    </citation>
    <scope>NUCLEOTIDE SEQUENCE [LARGE SCALE GENOMIC DNA]</scope>
    <source>
        <strain evidence="1 2">WMS-il1</strain>
    </source>
</reference>
<keyword evidence="2" id="KW-1185">Reference proteome</keyword>
<evidence type="ECO:0000313" key="1">
    <source>
        <dbReference type="EMBL" id="VUZ51389.1"/>
    </source>
</evidence>
<dbReference type="Proteomes" id="UP000321570">
    <property type="component" value="Unassembled WGS sequence"/>
</dbReference>
<sequence>MIKKLNSEQLQVAIDENSICNNRELSKIFHVSHITTYGEMKKLGWKVPKAGRCAPPPTRFVRNQQATSCNLLCFTAFS</sequence>
<name>A0A564YWJ5_HYMDI</name>
<dbReference type="EMBL" id="CABIJS010000443">
    <property type="protein sequence ID" value="VUZ51389.1"/>
    <property type="molecule type" value="Genomic_DNA"/>
</dbReference>
<protein>
    <submittedName>
        <fullName evidence="1">Uncharacterized protein</fullName>
    </submittedName>
</protein>
<accession>A0A564YWJ5</accession>
<evidence type="ECO:0000313" key="2">
    <source>
        <dbReference type="Proteomes" id="UP000321570"/>
    </source>
</evidence>
<organism evidence="1 2">
    <name type="scientific">Hymenolepis diminuta</name>
    <name type="common">Rat tapeworm</name>
    <dbReference type="NCBI Taxonomy" id="6216"/>
    <lineage>
        <taxon>Eukaryota</taxon>
        <taxon>Metazoa</taxon>
        <taxon>Spiralia</taxon>
        <taxon>Lophotrochozoa</taxon>
        <taxon>Platyhelminthes</taxon>
        <taxon>Cestoda</taxon>
        <taxon>Eucestoda</taxon>
        <taxon>Cyclophyllidea</taxon>
        <taxon>Hymenolepididae</taxon>
        <taxon>Hymenolepis</taxon>
    </lineage>
</organism>
<dbReference type="AlphaFoldDB" id="A0A564YWJ5"/>
<proteinExistence type="predicted"/>